<accession>A0A814AXH0</accession>
<feature type="domain" description="C2H2-type" evidence="7">
    <location>
        <begin position="96"/>
        <end position="123"/>
    </location>
</feature>
<keyword evidence="10" id="KW-1185">Reference proteome</keyword>
<dbReference type="PANTHER" id="PTHR24403">
    <property type="entry name" value="ZINC FINGER PROTEIN"/>
    <property type="match status" value="1"/>
</dbReference>
<feature type="region of interest" description="Disordered" evidence="6">
    <location>
        <begin position="422"/>
        <end position="486"/>
    </location>
</feature>
<dbReference type="AlphaFoldDB" id="A0A814AXH0"/>
<feature type="region of interest" description="Disordered" evidence="6">
    <location>
        <begin position="178"/>
        <end position="223"/>
    </location>
</feature>
<organism evidence="8 11">
    <name type="scientific">Adineta steineri</name>
    <dbReference type="NCBI Taxonomy" id="433720"/>
    <lineage>
        <taxon>Eukaryota</taxon>
        <taxon>Metazoa</taxon>
        <taxon>Spiralia</taxon>
        <taxon>Gnathifera</taxon>
        <taxon>Rotifera</taxon>
        <taxon>Eurotatoria</taxon>
        <taxon>Bdelloidea</taxon>
        <taxon>Adinetida</taxon>
        <taxon>Adinetidae</taxon>
        <taxon>Adineta</taxon>
    </lineage>
</organism>
<evidence type="ECO:0000256" key="6">
    <source>
        <dbReference type="SAM" id="MobiDB-lite"/>
    </source>
</evidence>
<dbReference type="SMART" id="SM00355">
    <property type="entry name" value="ZnF_C2H2"/>
    <property type="match status" value="4"/>
</dbReference>
<feature type="compositionally biased region" description="Low complexity" evidence="6">
    <location>
        <begin position="181"/>
        <end position="204"/>
    </location>
</feature>
<dbReference type="Proteomes" id="UP000663877">
    <property type="component" value="Unassembled WGS sequence"/>
</dbReference>
<evidence type="ECO:0000313" key="10">
    <source>
        <dbReference type="Proteomes" id="UP000663832"/>
    </source>
</evidence>
<evidence type="ECO:0000256" key="4">
    <source>
        <dbReference type="ARBA" id="ARBA00022833"/>
    </source>
</evidence>
<dbReference type="SUPFAM" id="SSF57667">
    <property type="entry name" value="beta-beta-alpha zinc fingers"/>
    <property type="match status" value="2"/>
</dbReference>
<evidence type="ECO:0000259" key="7">
    <source>
        <dbReference type="PROSITE" id="PS50157"/>
    </source>
</evidence>
<sequence>MIVTQVMTDDEDNNDDVLDLSVKKKSSSSNNEIILKQNQNLSSLLSPLSSASSTSSSLIISPKQNLPTNKRMLDTSTTIKAQQTGTIPSNKRPLRFQCKHCDYKAPSTSLMQNHIYRHTDLTPYACAYCGHKSTTKSTIMVHIELCHPNMEVKIIENRVREQDFYRDLNNSEIQSVSISNSTTTTTTTAPLTSSPATTPTPTTTQEPQVKRQRRSNQYDSDAAPINGVAISLKAIVDDENESSRASDDTSETENLEPILFENDEQRTDTNIFESSPTMVKPTLKFKLTSHQIPIVESTTSASKESDSDDGSEYLLVYNRPKQYYGSLYEPDKQYACKLCSYTTNHRPSMEDHVFVHTNEKPYKCGYCGEEIFTRYAATYHIKYKHAGMARNFIQNKADVTQYYVNRAKRDDEKNQFKVIDTRRVKVPSRNGKSVNNQQNKIESPVEHSIPNVSSPSPSNVVISTPPQTPISKPTIPPSNPAAQTSTGQPDYRFLLAWSYYLASQAAWLQPLLQQQGQQLPPSLPTDPEAAAKFLQQAMQTAMEPLIAGQTSNNNKNDDNDDDDDEQIETELESETLVVIKQEANES</sequence>
<dbReference type="EMBL" id="CAJNOI010000041">
    <property type="protein sequence ID" value="CAF0918561.1"/>
    <property type="molecule type" value="Genomic_DNA"/>
</dbReference>
<dbReference type="GO" id="GO:0005634">
    <property type="term" value="C:nucleus"/>
    <property type="evidence" value="ECO:0007669"/>
    <property type="project" value="TreeGrafter"/>
</dbReference>
<dbReference type="InterPro" id="IPR013087">
    <property type="entry name" value="Znf_C2H2_type"/>
</dbReference>
<reference evidence="8" key="1">
    <citation type="submission" date="2021-02" db="EMBL/GenBank/DDBJ databases">
        <authorList>
            <person name="Nowell W R."/>
        </authorList>
    </citation>
    <scope>NUCLEOTIDE SEQUENCE</scope>
</reference>
<dbReference type="Gene3D" id="3.30.160.60">
    <property type="entry name" value="Classic Zinc Finger"/>
    <property type="match status" value="2"/>
</dbReference>
<feature type="region of interest" description="Disordered" evidence="6">
    <location>
        <begin position="238"/>
        <end position="261"/>
    </location>
</feature>
<keyword evidence="3 5" id="KW-0863">Zinc-finger</keyword>
<dbReference type="GO" id="GO:0008270">
    <property type="term" value="F:zinc ion binding"/>
    <property type="evidence" value="ECO:0007669"/>
    <property type="project" value="UniProtKB-KW"/>
</dbReference>
<evidence type="ECO:0000313" key="8">
    <source>
        <dbReference type="EMBL" id="CAF0918561.1"/>
    </source>
</evidence>
<protein>
    <recommendedName>
        <fullName evidence="7">C2H2-type domain-containing protein</fullName>
    </recommendedName>
</protein>
<feature type="compositionally biased region" description="Low complexity" evidence="6">
    <location>
        <begin position="448"/>
        <end position="463"/>
    </location>
</feature>
<feature type="domain" description="C2H2-type" evidence="7">
    <location>
        <begin position="334"/>
        <end position="361"/>
    </location>
</feature>
<keyword evidence="2" id="KW-0677">Repeat</keyword>
<proteinExistence type="predicted"/>
<feature type="compositionally biased region" description="Acidic residues" evidence="6">
    <location>
        <begin position="558"/>
        <end position="573"/>
    </location>
</feature>
<dbReference type="PANTHER" id="PTHR24403:SF67">
    <property type="entry name" value="FI01116P-RELATED"/>
    <property type="match status" value="1"/>
</dbReference>
<comment type="caution">
    <text evidence="8">The sequence shown here is derived from an EMBL/GenBank/DDBJ whole genome shotgun (WGS) entry which is preliminary data.</text>
</comment>
<feature type="region of interest" description="Disordered" evidence="6">
    <location>
        <begin position="543"/>
        <end position="586"/>
    </location>
</feature>
<dbReference type="OrthoDB" id="9439903at2759"/>
<evidence type="ECO:0000313" key="9">
    <source>
        <dbReference type="EMBL" id="CAF0962786.1"/>
    </source>
</evidence>
<keyword evidence="4" id="KW-0862">Zinc</keyword>
<gene>
    <name evidence="8" type="ORF">BJG266_LOCUS11402</name>
    <name evidence="9" type="ORF">QVE165_LOCUS12851</name>
</gene>
<evidence type="ECO:0000256" key="2">
    <source>
        <dbReference type="ARBA" id="ARBA00022737"/>
    </source>
</evidence>
<dbReference type="InterPro" id="IPR036236">
    <property type="entry name" value="Znf_C2H2_sf"/>
</dbReference>
<dbReference type="GO" id="GO:0045944">
    <property type="term" value="P:positive regulation of transcription by RNA polymerase II"/>
    <property type="evidence" value="ECO:0007669"/>
    <property type="project" value="TreeGrafter"/>
</dbReference>
<evidence type="ECO:0000313" key="11">
    <source>
        <dbReference type="Proteomes" id="UP000663877"/>
    </source>
</evidence>
<dbReference type="EMBL" id="CAJNOM010000064">
    <property type="protein sequence ID" value="CAF0962786.1"/>
    <property type="molecule type" value="Genomic_DNA"/>
</dbReference>
<name>A0A814AXH0_9BILA</name>
<dbReference type="InterPro" id="IPR050688">
    <property type="entry name" value="Zinc_finger/UBP_domain"/>
</dbReference>
<keyword evidence="1" id="KW-0479">Metal-binding</keyword>
<evidence type="ECO:0000256" key="1">
    <source>
        <dbReference type="ARBA" id="ARBA00022723"/>
    </source>
</evidence>
<evidence type="ECO:0000256" key="3">
    <source>
        <dbReference type="ARBA" id="ARBA00022771"/>
    </source>
</evidence>
<feature type="compositionally biased region" description="Polar residues" evidence="6">
    <location>
        <begin position="430"/>
        <end position="441"/>
    </location>
</feature>
<dbReference type="PROSITE" id="PS00028">
    <property type="entry name" value="ZINC_FINGER_C2H2_1"/>
    <property type="match status" value="1"/>
</dbReference>
<evidence type="ECO:0000256" key="5">
    <source>
        <dbReference type="PROSITE-ProRule" id="PRU00042"/>
    </source>
</evidence>
<dbReference type="Proteomes" id="UP000663832">
    <property type="component" value="Unassembled WGS sequence"/>
</dbReference>
<dbReference type="PROSITE" id="PS50157">
    <property type="entry name" value="ZINC_FINGER_C2H2_2"/>
    <property type="match status" value="2"/>
</dbReference>